<sequence>MASLERGQNSGLNVAIFCCCNEMGSIWEQEGFPQLKDYRLVCYFALAFPMARFVLDIYIFQAFARWLTSPPEKKFTSFLKSVEKKKMLKVTESMWKLTYYVSSLVFAFVVTYKEPWFGRTDTFWHGWPNQSIKFQLKVFYTFQCGFYIYSVAALLVWETRRKDFNVMMTHHILTIGLIAFSYITGSFRVGSIVVALHDVTDVLLESAKLCKYAGKELEASFLFAVFALSWLILRLIYFPFWIIWSTSIEVISYIDTSTPMTKKLYYMFNTLLISLLVIHLYWWILIFRMIQKQLQNKGKVGDDVRSDSDIE</sequence>
<evidence type="ECO:0000313" key="1">
    <source>
        <dbReference type="EMBL" id="KAJ7542557.1"/>
    </source>
</evidence>
<gene>
    <name evidence="1" type="ORF">O6H91_09G000400</name>
</gene>
<reference evidence="2" key="1">
    <citation type="journal article" date="2024" name="Proc. Natl. Acad. Sci. U.S.A.">
        <title>Extraordinary preservation of gene collinearity over three hundred million years revealed in homosporous lycophytes.</title>
        <authorList>
            <person name="Li C."/>
            <person name="Wickell D."/>
            <person name="Kuo L.Y."/>
            <person name="Chen X."/>
            <person name="Nie B."/>
            <person name="Liao X."/>
            <person name="Peng D."/>
            <person name="Ji J."/>
            <person name="Jenkins J."/>
            <person name="Williams M."/>
            <person name="Shu S."/>
            <person name="Plott C."/>
            <person name="Barry K."/>
            <person name="Rajasekar S."/>
            <person name="Grimwood J."/>
            <person name="Han X."/>
            <person name="Sun S."/>
            <person name="Hou Z."/>
            <person name="He W."/>
            <person name="Dai G."/>
            <person name="Sun C."/>
            <person name="Schmutz J."/>
            <person name="Leebens-Mack J.H."/>
            <person name="Li F.W."/>
            <person name="Wang L."/>
        </authorList>
    </citation>
    <scope>NUCLEOTIDE SEQUENCE [LARGE SCALE GENOMIC DNA]</scope>
    <source>
        <strain evidence="2">cv. PW_Plant_1</strain>
    </source>
</reference>
<proteinExistence type="predicted"/>
<dbReference type="EMBL" id="CM055100">
    <property type="protein sequence ID" value="KAJ7542557.1"/>
    <property type="molecule type" value="Genomic_DNA"/>
</dbReference>
<dbReference type="Proteomes" id="UP001162992">
    <property type="component" value="Chromosome 9"/>
</dbReference>
<organism evidence="1 2">
    <name type="scientific">Diphasiastrum complanatum</name>
    <name type="common">Issler's clubmoss</name>
    <name type="synonym">Lycopodium complanatum</name>
    <dbReference type="NCBI Taxonomy" id="34168"/>
    <lineage>
        <taxon>Eukaryota</taxon>
        <taxon>Viridiplantae</taxon>
        <taxon>Streptophyta</taxon>
        <taxon>Embryophyta</taxon>
        <taxon>Tracheophyta</taxon>
        <taxon>Lycopodiopsida</taxon>
        <taxon>Lycopodiales</taxon>
        <taxon>Lycopodiaceae</taxon>
        <taxon>Lycopodioideae</taxon>
        <taxon>Diphasiastrum</taxon>
    </lineage>
</organism>
<name>A0ACC2CKP8_DIPCM</name>
<comment type="caution">
    <text evidence="1">The sequence shown here is derived from an EMBL/GenBank/DDBJ whole genome shotgun (WGS) entry which is preliminary data.</text>
</comment>
<protein>
    <submittedName>
        <fullName evidence="1">Uncharacterized protein</fullName>
    </submittedName>
</protein>
<keyword evidence="2" id="KW-1185">Reference proteome</keyword>
<evidence type="ECO:0000313" key="2">
    <source>
        <dbReference type="Proteomes" id="UP001162992"/>
    </source>
</evidence>
<accession>A0ACC2CKP8</accession>